<dbReference type="AlphaFoldDB" id="D9QQ77"/>
<dbReference type="EMBL" id="CP002105">
    <property type="protein sequence ID" value="ADL12668.1"/>
    <property type="molecule type" value="Genomic_DNA"/>
</dbReference>
<evidence type="ECO:0000313" key="9">
    <source>
        <dbReference type="EMBL" id="ADL12668.1"/>
    </source>
</evidence>
<dbReference type="GO" id="GO:0006535">
    <property type="term" value="P:cysteine biosynthetic process from serine"/>
    <property type="evidence" value="ECO:0007669"/>
    <property type="project" value="TreeGrafter"/>
</dbReference>
<dbReference type="GO" id="GO:0003961">
    <property type="term" value="F:O-acetylhomoserine aminocarboxypropyltransferase activity"/>
    <property type="evidence" value="ECO:0007669"/>
    <property type="project" value="TreeGrafter"/>
</dbReference>
<dbReference type="Gene3D" id="3.90.1150.10">
    <property type="entry name" value="Aspartate Aminotransferase, domain 1"/>
    <property type="match status" value="1"/>
</dbReference>
<evidence type="ECO:0000313" key="10">
    <source>
        <dbReference type="Proteomes" id="UP000001661"/>
    </source>
</evidence>
<comment type="cofactor">
    <cofactor evidence="1 8">
        <name>pyridoxal 5'-phosphate</name>
        <dbReference type="ChEBI" id="CHEBI:597326"/>
    </cofactor>
</comment>
<dbReference type="Pfam" id="PF01053">
    <property type="entry name" value="Cys_Met_Meta_PP"/>
    <property type="match status" value="1"/>
</dbReference>
<dbReference type="GO" id="GO:0019346">
    <property type="term" value="P:transsulfuration"/>
    <property type="evidence" value="ECO:0007669"/>
    <property type="project" value="InterPro"/>
</dbReference>
<dbReference type="InterPro" id="IPR054542">
    <property type="entry name" value="Cys_met_metab_PP"/>
</dbReference>
<dbReference type="eggNOG" id="COG2873">
    <property type="taxonomic scope" value="Bacteria"/>
</dbReference>
<dbReference type="Gene3D" id="3.40.640.10">
    <property type="entry name" value="Type I PLP-dependent aspartate aminotransferase-like (Major domain)"/>
    <property type="match status" value="1"/>
</dbReference>
<organism evidence="9 10">
    <name type="scientific">Acetohalobium arabaticum (strain ATCC 49924 / DSM 5501 / Z-7288)</name>
    <dbReference type="NCBI Taxonomy" id="574087"/>
    <lineage>
        <taxon>Bacteria</taxon>
        <taxon>Bacillati</taxon>
        <taxon>Bacillota</taxon>
        <taxon>Clostridia</taxon>
        <taxon>Halanaerobiales</taxon>
        <taxon>Halobacteroidaceae</taxon>
        <taxon>Acetohalobium</taxon>
    </lineage>
</organism>
<keyword evidence="4 7" id="KW-0663">Pyridoxal phosphate</keyword>
<evidence type="ECO:0000256" key="6">
    <source>
        <dbReference type="ARBA" id="ARBA00071157"/>
    </source>
</evidence>
<keyword evidence="3 9" id="KW-0808">Transferase</keyword>
<dbReference type="GO" id="GO:0005737">
    <property type="term" value="C:cytoplasm"/>
    <property type="evidence" value="ECO:0007669"/>
    <property type="project" value="TreeGrafter"/>
</dbReference>
<keyword evidence="10" id="KW-1185">Reference proteome</keyword>
<feature type="modified residue" description="N6-(pyridoxal phosphate)lysine" evidence="7">
    <location>
        <position position="212"/>
    </location>
</feature>
<dbReference type="STRING" id="574087.Acear_1146"/>
<dbReference type="InterPro" id="IPR015424">
    <property type="entry name" value="PyrdxlP-dep_Trfase"/>
</dbReference>
<dbReference type="PANTHER" id="PTHR43797">
    <property type="entry name" value="HOMOCYSTEINE/CYSTEINE SYNTHASE"/>
    <property type="match status" value="1"/>
</dbReference>
<dbReference type="GO" id="GO:0004124">
    <property type="term" value="F:cysteine synthase activity"/>
    <property type="evidence" value="ECO:0007669"/>
    <property type="project" value="TreeGrafter"/>
</dbReference>
<sequence>MTEEKKEKLGFDTLSVHAGYEPEPTTGSRAVPIYQTTSYVFDDAEHAANLFAQEEEGNIYTRLSNPTNAVFEKRVAALEGGEAGLAIASGMAAINLTVLTLLEAGDEIVASRSIYGGTFHLFTETLPKYEIETTFVAPDDLAEWEAAITEDTKIIYLESPGNPLLDLVDIEAVAEIAHKHDIKVVVDNTFNTPYLSQPLSLGADIVLHSATKYIGGHGSSIGGIVVGPKDLIDQMRSEGYRDTGPALSPMNSWLFIQGLETLSLRMEKHCENAQKIAEWLEEHPKVDWVRYPGLESHPHHELAKKQQRSFGGMICFEVKGGLEAGKQLINNVKLCSLLANIGDTRTLIIHPASTTHEQLSKEDQQAAGITEGLIRLSVGIENVEDIIADLKQAFSKLD</sequence>
<dbReference type="GO" id="GO:0071269">
    <property type="term" value="P:L-homocysteine biosynthetic process"/>
    <property type="evidence" value="ECO:0007669"/>
    <property type="project" value="TreeGrafter"/>
</dbReference>
<comment type="subunit">
    <text evidence="2">Homotetramer.</text>
</comment>
<protein>
    <recommendedName>
        <fullName evidence="6">O-succinylhomoserine sulfhydrylase</fullName>
    </recommendedName>
</protein>
<dbReference type="GO" id="GO:0016787">
    <property type="term" value="F:hydrolase activity"/>
    <property type="evidence" value="ECO:0007669"/>
    <property type="project" value="UniProtKB-KW"/>
</dbReference>
<evidence type="ECO:0000256" key="8">
    <source>
        <dbReference type="RuleBase" id="RU362118"/>
    </source>
</evidence>
<dbReference type="RefSeq" id="WP_013278114.1">
    <property type="nucleotide sequence ID" value="NC_014378.1"/>
</dbReference>
<proteinExistence type="inferred from homology"/>
<dbReference type="OrthoDB" id="9780685at2"/>
<name>D9QQ77_ACEAZ</name>
<dbReference type="CDD" id="cd00614">
    <property type="entry name" value="CGS_like"/>
    <property type="match status" value="1"/>
</dbReference>
<evidence type="ECO:0000256" key="7">
    <source>
        <dbReference type="PIRSR" id="PIRSR001434-2"/>
    </source>
</evidence>
<dbReference type="FunFam" id="3.40.640.10:FF:000035">
    <property type="entry name" value="O-succinylhomoserine sulfhydrylase"/>
    <property type="match status" value="1"/>
</dbReference>
<dbReference type="SUPFAM" id="SSF53383">
    <property type="entry name" value="PLP-dependent transferases"/>
    <property type="match status" value="1"/>
</dbReference>
<dbReference type="InterPro" id="IPR000277">
    <property type="entry name" value="Cys/Met-Metab_PyrdxlP-dep_enz"/>
</dbReference>
<dbReference type="InterPro" id="IPR015421">
    <property type="entry name" value="PyrdxlP-dep_Trfase_major"/>
</dbReference>
<evidence type="ECO:0000256" key="1">
    <source>
        <dbReference type="ARBA" id="ARBA00001933"/>
    </source>
</evidence>
<comment type="similarity">
    <text evidence="5">Belongs to the trans-sulfuration enzymes family. MetZ subfamily.</text>
</comment>
<dbReference type="InterPro" id="IPR006235">
    <property type="entry name" value="OAc-hSer/O-AcSer_sulfhydrylase"/>
</dbReference>
<dbReference type="GO" id="GO:0030170">
    <property type="term" value="F:pyridoxal phosphate binding"/>
    <property type="evidence" value="ECO:0007669"/>
    <property type="project" value="InterPro"/>
</dbReference>
<dbReference type="PANTHER" id="PTHR43797:SF2">
    <property type="entry name" value="HOMOCYSTEINE_CYSTEINE SYNTHASE"/>
    <property type="match status" value="1"/>
</dbReference>
<evidence type="ECO:0000256" key="4">
    <source>
        <dbReference type="ARBA" id="ARBA00022898"/>
    </source>
</evidence>
<dbReference type="KEGG" id="aar:Acear_1146"/>
<dbReference type="HOGENOM" id="CLU_018986_2_0_9"/>
<evidence type="ECO:0000256" key="5">
    <source>
        <dbReference type="ARBA" id="ARBA00060995"/>
    </source>
</evidence>
<dbReference type="PIRSF" id="PIRSF001434">
    <property type="entry name" value="CGS"/>
    <property type="match status" value="1"/>
</dbReference>
<evidence type="ECO:0000256" key="2">
    <source>
        <dbReference type="ARBA" id="ARBA00011881"/>
    </source>
</evidence>
<keyword evidence="9" id="KW-0378">Hydrolase</keyword>
<gene>
    <name evidence="9" type="ordered locus">Acear_1146</name>
</gene>
<dbReference type="FunFam" id="3.90.1150.10:FF:000033">
    <property type="entry name" value="Cystathionine gamma-synthase"/>
    <property type="match status" value="1"/>
</dbReference>
<dbReference type="Proteomes" id="UP000001661">
    <property type="component" value="Chromosome"/>
</dbReference>
<evidence type="ECO:0000256" key="3">
    <source>
        <dbReference type="ARBA" id="ARBA00022679"/>
    </source>
</evidence>
<dbReference type="PROSITE" id="PS00868">
    <property type="entry name" value="CYS_MET_METAB_PP"/>
    <property type="match status" value="1"/>
</dbReference>
<reference evidence="9 10" key="1">
    <citation type="journal article" date="2010" name="Stand. Genomic Sci.">
        <title>Complete genome sequence of Acetohalobium arabaticum type strain (Z-7288).</title>
        <authorList>
            <person name="Sikorski J."/>
            <person name="Lapidus A."/>
            <person name="Chertkov O."/>
            <person name="Lucas S."/>
            <person name="Copeland A."/>
            <person name="Glavina Del Rio T."/>
            <person name="Nolan M."/>
            <person name="Tice H."/>
            <person name="Cheng J.F."/>
            <person name="Han C."/>
            <person name="Brambilla E."/>
            <person name="Pitluck S."/>
            <person name="Liolios K."/>
            <person name="Ivanova N."/>
            <person name="Mavromatis K."/>
            <person name="Mikhailova N."/>
            <person name="Pati A."/>
            <person name="Bruce D."/>
            <person name="Detter C."/>
            <person name="Tapia R."/>
            <person name="Goodwin L."/>
            <person name="Chen A."/>
            <person name="Palaniappan K."/>
            <person name="Land M."/>
            <person name="Hauser L."/>
            <person name="Chang Y.J."/>
            <person name="Jeffries C.D."/>
            <person name="Rohde M."/>
            <person name="Goker M."/>
            <person name="Spring S."/>
            <person name="Woyke T."/>
            <person name="Bristow J."/>
            <person name="Eisen J.A."/>
            <person name="Markowitz V."/>
            <person name="Hugenholtz P."/>
            <person name="Kyrpides N.C."/>
            <person name="Klenk H.P."/>
        </authorList>
    </citation>
    <scope>NUCLEOTIDE SEQUENCE [LARGE SCALE GENOMIC DNA]</scope>
    <source>
        <strain evidence="10">ATCC 49924 / DSM 5501 / Z-7288</strain>
    </source>
</reference>
<accession>D9QQ77</accession>
<dbReference type="InterPro" id="IPR015422">
    <property type="entry name" value="PyrdxlP-dep_Trfase_small"/>
</dbReference>